<keyword evidence="7 8" id="KW-0539">Nucleus</keyword>
<dbReference type="Gene3D" id="3.40.50.300">
    <property type="entry name" value="P-loop containing nucleotide triphosphate hydrolases"/>
    <property type="match status" value="1"/>
</dbReference>
<protein>
    <recommendedName>
        <fullName evidence="3">Polynucleotide 5'-hydroxyl-kinase GRC3</fullName>
    </recommendedName>
    <alternativeName>
        <fullName evidence="2">Polynucleotide 5'-hydroxyl-kinase grc3</fullName>
    </alternativeName>
</protein>
<keyword evidence="14" id="KW-1185">Reference proteome</keyword>
<dbReference type="EMBL" id="KZ819366">
    <property type="protein sequence ID" value="PWN43810.1"/>
    <property type="molecule type" value="Genomic_DNA"/>
</dbReference>
<dbReference type="Proteomes" id="UP000245783">
    <property type="component" value="Unassembled WGS sequence"/>
</dbReference>
<dbReference type="InterPro" id="IPR010655">
    <property type="entry name" value="Clp1_C"/>
</dbReference>
<comment type="subunit">
    <text evidence="8">Component of a pre-mRNA cleavage factor complex. Interacts directly with PCF11.</text>
</comment>
<evidence type="ECO:0000256" key="2">
    <source>
        <dbReference type="ARBA" id="ARBA00018706"/>
    </source>
</evidence>
<name>A0A316W1Z4_9BASI</name>
<feature type="domain" description="Clp1 C-terminal" evidence="10">
    <location>
        <begin position="486"/>
        <end position="621"/>
    </location>
</feature>
<evidence type="ECO:0000256" key="3">
    <source>
        <dbReference type="ARBA" id="ARBA00019824"/>
    </source>
</evidence>
<dbReference type="Pfam" id="PF16575">
    <property type="entry name" value="CLP1_P"/>
    <property type="match status" value="1"/>
</dbReference>
<dbReference type="InterPro" id="IPR027417">
    <property type="entry name" value="P-loop_NTPase"/>
</dbReference>
<dbReference type="PANTHER" id="PTHR12755:SF6">
    <property type="entry name" value="POLYRIBONUCLEOTIDE 5'-HYDROXYL-KINASE CLP1"/>
    <property type="match status" value="1"/>
</dbReference>
<comment type="function">
    <text evidence="8">Required for endonucleolytic cleavage during polyadenylation-dependent pre-mRNA 3'-end formation.</text>
</comment>
<dbReference type="GO" id="GO:0006388">
    <property type="term" value="P:tRNA splicing, via endonucleolytic cleavage and ligation"/>
    <property type="evidence" value="ECO:0007669"/>
    <property type="project" value="TreeGrafter"/>
</dbReference>
<evidence type="ECO:0000256" key="9">
    <source>
        <dbReference type="SAM" id="MobiDB-lite"/>
    </source>
</evidence>
<dbReference type="InterPro" id="IPR032324">
    <property type="entry name" value="Clp1_N"/>
</dbReference>
<comment type="subcellular location">
    <subcellularLocation>
        <location evidence="1 8">Nucleus</location>
    </subcellularLocation>
</comment>
<dbReference type="AlphaFoldDB" id="A0A316W1Z4"/>
<keyword evidence="4 8" id="KW-0507">mRNA processing</keyword>
<dbReference type="InterPro" id="IPR038239">
    <property type="entry name" value="Clp1_N_sf"/>
</dbReference>
<dbReference type="Gene3D" id="2.40.30.330">
    <property type="entry name" value="Pre-mRNA cleavage complex subunit Clp1, C-terminal domain"/>
    <property type="match status" value="1"/>
</dbReference>
<feature type="domain" description="Clp1 P-loop" evidence="12">
    <location>
        <begin position="225"/>
        <end position="377"/>
    </location>
</feature>
<dbReference type="Gene3D" id="2.60.120.1030">
    <property type="entry name" value="Clp1, DNA binding domain"/>
    <property type="match status" value="1"/>
</dbReference>
<organism evidence="13 14">
    <name type="scientific">Ceraceosorus guamensis</name>
    <dbReference type="NCBI Taxonomy" id="1522189"/>
    <lineage>
        <taxon>Eukaryota</taxon>
        <taxon>Fungi</taxon>
        <taxon>Dikarya</taxon>
        <taxon>Basidiomycota</taxon>
        <taxon>Ustilaginomycotina</taxon>
        <taxon>Exobasidiomycetes</taxon>
        <taxon>Ceraceosorales</taxon>
        <taxon>Ceraceosoraceae</taxon>
        <taxon>Ceraceosorus</taxon>
    </lineage>
</organism>
<evidence type="ECO:0000313" key="13">
    <source>
        <dbReference type="EMBL" id="PWN43810.1"/>
    </source>
</evidence>
<evidence type="ECO:0000259" key="12">
    <source>
        <dbReference type="Pfam" id="PF16575"/>
    </source>
</evidence>
<evidence type="ECO:0000259" key="11">
    <source>
        <dbReference type="Pfam" id="PF16573"/>
    </source>
</evidence>
<dbReference type="Pfam" id="PF16573">
    <property type="entry name" value="CLP1_N"/>
    <property type="match status" value="1"/>
</dbReference>
<accession>A0A316W1Z4</accession>
<dbReference type="PANTHER" id="PTHR12755">
    <property type="entry name" value="CLEAVAGE/POLYADENYLATION FACTOR IA SUBUNIT CLP1P"/>
    <property type="match status" value="1"/>
</dbReference>
<feature type="binding site" evidence="8">
    <location>
        <position position="13"/>
    </location>
    <ligand>
        <name>ATP</name>
        <dbReference type="ChEBI" id="CHEBI:30616"/>
    </ligand>
</feature>
<dbReference type="InterPro" id="IPR028606">
    <property type="entry name" value="Clp1"/>
</dbReference>
<comment type="similarity">
    <text evidence="8">Belongs to the Clp1 family. Clp1 subfamily.</text>
</comment>
<reference evidence="13 14" key="1">
    <citation type="journal article" date="2018" name="Mol. Biol. Evol.">
        <title>Broad Genomic Sampling Reveals a Smut Pathogenic Ancestry of the Fungal Clade Ustilaginomycotina.</title>
        <authorList>
            <person name="Kijpornyongpan T."/>
            <person name="Mondo S.J."/>
            <person name="Barry K."/>
            <person name="Sandor L."/>
            <person name="Lee J."/>
            <person name="Lipzen A."/>
            <person name="Pangilinan J."/>
            <person name="LaButti K."/>
            <person name="Hainaut M."/>
            <person name="Henrissat B."/>
            <person name="Grigoriev I.V."/>
            <person name="Spatafora J.W."/>
            <person name="Aime M.C."/>
        </authorList>
    </citation>
    <scope>NUCLEOTIDE SEQUENCE [LARGE SCALE GENOMIC DNA]</scope>
    <source>
        <strain evidence="13 14">MCA 4658</strain>
    </source>
</reference>
<evidence type="ECO:0000256" key="4">
    <source>
        <dbReference type="ARBA" id="ARBA00022664"/>
    </source>
</evidence>
<sequence>MTIRRVTLPPRGEYRFELENEEKLSIRLVPSTGDAEIFGSSLISSTSSDRWYNFGEEAKAAICSWSGCELELAGSASVEYLADSLSPTFGAYTNLHLYLEQERLKARNELRSASRETLEDIKDRALRAANPTVPLEVDSKDDTGVAELLTGGEKSGQAIYENIGQGPRVLVVGPESAGKTSLANLLANYALKSPAVCEIPHMKAQEDNENKRDGEAESALTGWWPVIANLDPSAGAPTLPCTFSLLPLSPSPSVSLTTASPAYPFGLTLPTTGLFTTTSLNPVSSIPAQTLWLGKEDVRTNEVHSKRVVDWLGAALERRLARDYRARCSGVIVDSMGVNSKDARKGYSFLKHVVRTLYIDTIIVLGHEKLHIELTRLFASATPGGEASAASSASSSTHKPIQVIKLPKSGGVVELDETYKARLRSLQIRNYFYGGSVDKKSTSAKTGADHVASSLAPAVVDDRMQEATNNEGGPTDGTPLGGLPPLNPLTTSIPFDLLEIYRVGQESMAPTSALPIGMGRTVTETQLLKLDIVNSLADQNSILHNVLALVEPPHGGGGPGQPDSQTVPPPEDDAIIGANVLGFLHVVGIDTQRKKLNILSPNPTKRLPSKTALLGTLDWQDA</sequence>
<dbReference type="Pfam" id="PF06807">
    <property type="entry name" value="Clp1"/>
    <property type="match status" value="1"/>
</dbReference>
<dbReference type="InterPro" id="IPR032319">
    <property type="entry name" value="CLP1_P"/>
</dbReference>
<dbReference type="OrthoDB" id="258143at2759"/>
<evidence type="ECO:0000259" key="10">
    <source>
        <dbReference type="Pfam" id="PF06807"/>
    </source>
</evidence>
<evidence type="ECO:0000256" key="5">
    <source>
        <dbReference type="ARBA" id="ARBA00022741"/>
    </source>
</evidence>
<dbReference type="GO" id="GO:0031124">
    <property type="term" value="P:mRNA 3'-end processing"/>
    <property type="evidence" value="ECO:0007669"/>
    <property type="project" value="UniProtKB-UniRule"/>
</dbReference>
<dbReference type="GO" id="GO:0051731">
    <property type="term" value="F:polynucleotide 5'-hydroxyl-kinase activity"/>
    <property type="evidence" value="ECO:0007669"/>
    <property type="project" value="InterPro"/>
</dbReference>
<feature type="binding site" evidence="8">
    <location>
        <begin position="176"/>
        <end position="181"/>
    </location>
    <ligand>
        <name>ATP</name>
        <dbReference type="ChEBI" id="CHEBI:30616"/>
    </ligand>
</feature>
<dbReference type="STRING" id="1522189.A0A316W1Z4"/>
<evidence type="ECO:0000256" key="1">
    <source>
        <dbReference type="ARBA" id="ARBA00004123"/>
    </source>
</evidence>
<dbReference type="GO" id="GO:0005849">
    <property type="term" value="C:mRNA cleavage factor complex"/>
    <property type="evidence" value="ECO:0007669"/>
    <property type="project" value="UniProtKB-UniRule"/>
</dbReference>
<dbReference type="GO" id="GO:0005524">
    <property type="term" value="F:ATP binding"/>
    <property type="evidence" value="ECO:0007669"/>
    <property type="project" value="UniProtKB-UniRule"/>
</dbReference>
<feature type="region of interest" description="Disordered" evidence="9">
    <location>
        <begin position="551"/>
        <end position="572"/>
    </location>
</feature>
<dbReference type="HAMAP" id="MF_03035">
    <property type="entry name" value="Clp1"/>
    <property type="match status" value="1"/>
</dbReference>
<keyword evidence="6 8" id="KW-0067">ATP-binding</keyword>
<evidence type="ECO:0000256" key="8">
    <source>
        <dbReference type="HAMAP-Rule" id="MF_03035"/>
    </source>
</evidence>
<dbReference type="SUPFAM" id="SSF52540">
    <property type="entry name" value="P-loop containing nucleoside triphosphate hydrolases"/>
    <property type="match status" value="1"/>
</dbReference>
<feature type="binding site" evidence="8">
    <location>
        <position position="59"/>
    </location>
    <ligand>
        <name>ATP</name>
        <dbReference type="ChEBI" id="CHEBI:30616"/>
    </ligand>
</feature>
<evidence type="ECO:0000256" key="6">
    <source>
        <dbReference type="ARBA" id="ARBA00022840"/>
    </source>
</evidence>
<feature type="domain" description="Clp1 N-terminal" evidence="11">
    <location>
        <begin position="7"/>
        <end position="106"/>
    </location>
</feature>
<evidence type="ECO:0000313" key="14">
    <source>
        <dbReference type="Proteomes" id="UP000245783"/>
    </source>
</evidence>
<dbReference type="InterPro" id="IPR038238">
    <property type="entry name" value="Clp1_C_sf"/>
</dbReference>
<evidence type="ECO:0000256" key="7">
    <source>
        <dbReference type="ARBA" id="ARBA00023242"/>
    </source>
</evidence>
<keyword evidence="5 8" id="KW-0547">Nucleotide-binding</keyword>
<proteinExistence type="inferred from homology"/>
<gene>
    <name evidence="8" type="primary">CLP1</name>
    <name evidence="13" type="ORF">IE81DRAFT_311554</name>
</gene>
<dbReference type="FunFam" id="2.60.120.1030:FF:000001">
    <property type="entry name" value="Protein CLP1 homolog 5"/>
    <property type="match status" value="1"/>
</dbReference>
<dbReference type="InterPro" id="IPR045116">
    <property type="entry name" value="Clp1/Grc3"/>
</dbReference>
<dbReference type="FunCoup" id="A0A316W1Z4">
    <property type="interactions" value="494"/>
</dbReference>
<dbReference type="InParanoid" id="A0A316W1Z4"/>